<dbReference type="OrthoDB" id="477305at2"/>
<reference evidence="4" key="1">
    <citation type="submission" date="2016-10" db="EMBL/GenBank/DDBJ databases">
        <authorList>
            <person name="Varghese N."/>
            <person name="Submissions S."/>
        </authorList>
    </citation>
    <scope>NUCLEOTIDE SEQUENCE [LARGE SCALE GENOMIC DNA]</scope>
    <source>
        <strain evidence="4">IBRC-M 10655</strain>
    </source>
</reference>
<evidence type="ECO:0000313" key="4">
    <source>
        <dbReference type="Proteomes" id="UP000199651"/>
    </source>
</evidence>
<name>A0A1H0F753_9PSEU</name>
<evidence type="ECO:0000256" key="1">
    <source>
        <dbReference type="SAM" id="Phobius"/>
    </source>
</evidence>
<dbReference type="STRING" id="504798.SAMN05421871_103615"/>
<feature type="domain" description="Transposase IS4 N-terminal" evidence="2">
    <location>
        <begin position="19"/>
        <end position="116"/>
    </location>
</feature>
<evidence type="ECO:0000259" key="2">
    <source>
        <dbReference type="Pfam" id="PF13006"/>
    </source>
</evidence>
<dbReference type="InterPro" id="IPR024473">
    <property type="entry name" value="Transposases_IS4_N"/>
</dbReference>
<organism evidence="3 4">
    <name type="scientific">Actinokineospora alba</name>
    <dbReference type="NCBI Taxonomy" id="504798"/>
    <lineage>
        <taxon>Bacteria</taxon>
        <taxon>Bacillati</taxon>
        <taxon>Actinomycetota</taxon>
        <taxon>Actinomycetes</taxon>
        <taxon>Pseudonocardiales</taxon>
        <taxon>Pseudonocardiaceae</taxon>
        <taxon>Actinokineospora</taxon>
    </lineage>
</organism>
<gene>
    <name evidence="3" type="ORF">SAMN05192558_101255</name>
</gene>
<dbReference type="AlphaFoldDB" id="A0A1H0F753"/>
<keyword evidence="1" id="KW-0812">Transmembrane</keyword>
<protein>
    <submittedName>
        <fullName evidence="3">Insertion element 4 transposase N-terminal</fullName>
    </submittedName>
</protein>
<keyword evidence="1" id="KW-1133">Transmembrane helix</keyword>
<feature type="transmembrane region" description="Helical" evidence="1">
    <location>
        <begin position="55"/>
        <end position="73"/>
    </location>
</feature>
<dbReference type="InterPro" id="IPR012337">
    <property type="entry name" value="RNaseH-like_sf"/>
</dbReference>
<sequence length="338" mass="36456">MGGSPRASKAARGQLSDRIAIGMLIAAFPPREVDAAIDAVGVREQRSRALPARTMVYFALAMWLFGGAGYNSVLTKLTTGMGWTGMAKGKHAAPGTGSITKARRRLGPEVMRTLFQLHAAARRDLPYRWRGLTVRSLDGGTVDVPDTAANLLAFNAAEVRMLVLASQRDGALVDVAMGAADDDLHSRLLSTVPAETLVVASPAAPSVELLRSVGKRGAYLLWRQSAAIELPCLRVLPDNSYVSRLLPDGDPTSRSVEIRVVAAGRDHLVTTLLDPGRAPAAELVSLHRGRWRFEAVFDALETGPVALRSQDPRGVAQELWAMFCVYQAIQGLRSDRDR</sequence>
<keyword evidence="1" id="KW-0472">Membrane</keyword>
<dbReference type="Proteomes" id="UP000199651">
    <property type="component" value="Unassembled WGS sequence"/>
</dbReference>
<proteinExistence type="predicted"/>
<dbReference type="Pfam" id="PF13006">
    <property type="entry name" value="Nterm_IS4"/>
    <property type="match status" value="1"/>
</dbReference>
<accession>A0A1H0F753</accession>
<dbReference type="SUPFAM" id="SSF53098">
    <property type="entry name" value="Ribonuclease H-like"/>
    <property type="match status" value="1"/>
</dbReference>
<evidence type="ECO:0000313" key="3">
    <source>
        <dbReference type="EMBL" id="SDN90391.1"/>
    </source>
</evidence>
<keyword evidence="4" id="KW-1185">Reference proteome</keyword>
<dbReference type="RefSeq" id="WP_091368632.1">
    <property type="nucleotide sequence ID" value="NZ_FNDV01000003.1"/>
</dbReference>
<dbReference type="EMBL" id="FNJB01000001">
    <property type="protein sequence ID" value="SDN90391.1"/>
    <property type="molecule type" value="Genomic_DNA"/>
</dbReference>